<dbReference type="PANTHER" id="PTHR30006:SF2">
    <property type="entry name" value="ABC TRANSPORTER SUBSTRATE-BINDING PROTEIN"/>
    <property type="match status" value="1"/>
</dbReference>
<dbReference type="STRING" id="1399860.A0A2C5XBW7"/>
<evidence type="ECO:0000256" key="1">
    <source>
        <dbReference type="ARBA" id="ARBA00022729"/>
    </source>
</evidence>
<sequence length="362" mass="40277">MSFSLLAAALLLAPAVSADRLLGFNNAPLMETRSIDEIYQAALAEGGRVVLWHGGDEANQQDALKKAFEAKFPNMTLDVTVDLSKYHDARVDEQLASGNVTVDSVILQTVHDYPRWAQEGALLNYAPAGFDQVHDAFKESISAAYYGVEVFYWQSIWNTDKTDGAGFTTFADYLRPEFKDKLVLTYPNDDDAVLFAFDMIMQRNGTKFLDDLLAQNPRWVRGTATPLTLVGQQNNSYAATFTSAAGFKPEQQNINVTFPTDAMSVSWAQTGAIMAQAPHPEGAKLLHNYMLSTEFQESLGGWSVRRDVKDPEGVPDLWSSPNLNPTLFNQWMENRANVERLRFWFESRIGTAGGLNPIVDDI</sequence>
<name>A0A2C5XBW7_9HYPO</name>
<dbReference type="SUPFAM" id="SSF53850">
    <property type="entry name" value="Periplasmic binding protein-like II"/>
    <property type="match status" value="1"/>
</dbReference>
<keyword evidence="4" id="KW-1185">Reference proteome</keyword>
<feature type="chain" id="PRO_5012812742" description="ABC-type Fe3+ transport system" evidence="2">
    <location>
        <begin position="19"/>
        <end position="362"/>
    </location>
</feature>
<evidence type="ECO:0008006" key="5">
    <source>
        <dbReference type="Google" id="ProtNLM"/>
    </source>
</evidence>
<accession>A0A2C5XBW7</accession>
<dbReference type="EMBL" id="NJET01000006">
    <property type="protein sequence ID" value="PHH66599.1"/>
    <property type="molecule type" value="Genomic_DNA"/>
</dbReference>
<evidence type="ECO:0000313" key="4">
    <source>
        <dbReference type="Proteomes" id="UP000226192"/>
    </source>
</evidence>
<organism evidence="3 4">
    <name type="scientific">Ophiocordyceps australis</name>
    <dbReference type="NCBI Taxonomy" id="1399860"/>
    <lineage>
        <taxon>Eukaryota</taxon>
        <taxon>Fungi</taxon>
        <taxon>Dikarya</taxon>
        <taxon>Ascomycota</taxon>
        <taxon>Pezizomycotina</taxon>
        <taxon>Sordariomycetes</taxon>
        <taxon>Hypocreomycetidae</taxon>
        <taxon>Hypocreales</taxon>
        <taxon>Ophiocordycipitaceae</taxon>
        <taxon>Ophiocordyceps</taxon>
    </lineage>
</organism>
<dbReference type="OrthoDB" id="124329at2759"/>
<dbReference type="Gene3D" id="3.40.190.10">
    <property type="entry name" value="Periplasmic binding protein-like II"/>
    <property type="match status" value="2"/>
</dbReference>
<dbReference type="Pfam" id="PF13343">
    <property type="entry name" value="SBP_bac_6"/>
    <property type="match status" value="1"/>
</dbReference>
<protein>
    <recommendedName>
        <fullName evidence="5">ABC-type Fe3+ transport system</fullName>
    </recommendedName>
</protein>
<dbReference type="PANTHER" id="PTHR30006">
    <property type="entry name" value="THIAMINE-BINDING PERIPLASMIC PROTEIN-RELATED"/>
    <property type="match status" value="1"/>
</dbReference>
<evidence type="ECO:0000313" key="3">
    <source>
        <dbReference type="EMBL" id="PHH66599.1"/>
    </source>
</evidence>
<evidence type="ECO:0000256" key="2">
    <source>
        <dbReference type="SAM" id="SignalP"/>
    </source>
</evidence>
<dbReference type="AlphaFoldDB" id="A0A2C5XBW7"/>
<reference evidence="3 4" key="1">
    <citation type="submission" date="2017-06" db="EMBL/GenBank/DDBJ databases">
        <title>Ant-infecting Ophiocordyceps genomes reveal a high diversity of potential behavioral manipulation genes and a possible major role for enterotoxins.</title>
        <authorList>
            <person name="De Bekker C."/>
            <person name="Evans H.C."/>
            <person name="Brachmann A."/>
            <person name="Hughes D.P."/>
        </authorList>
    </citation>
    <scope>NUCLEOTIDE SEQUENCE [LARGE SCALE GENOMIC DNA]</scope>
    <source>
        <strain evidence="3 4">Map64</strain>
    </source>
</reference>
<gene>
    <name evidence="3" type="ORF">CDD81_6436</name>
</gene>
<dbReference type="Proteomes" id="UP000226192">
    <property type="component" value="Unassembled WGS sequence"/>
</dbReference>
<feature type="signal peptide" evidence="2">
    <location>
        <begin position="1"/>
        <end position="18"/>
    </location>
</feature>
<comment type="caution">
    <text evidence="3">The sequence shown here is derived from an EMBL/GenBank/DDBJ whole genome shotgun (WGS) entry which is preliminary data.</text>
</comment>
<keyword evidence="1 2" id="KW-0732">Signal</keyword>
<proteinExistence type="predicted"/>